<protein>
    <submittedName>
        <fullName evidence="2">Uncharacterized protein</fullName>
    </submittedName>
</protein>
<accession>A0ABN8YRJ1</accession>
<sequence length="110" mass="12396">MLLPHGHNLGSSYGEHLENTGGNLWFLFCHEQKGERPSCARAQRLRRGRIFVDGRGGSELESASQLAATERPGESERRDLARARRTPQCAAGTWTLVMSRELLRLRLSHE</sequence>
<feature type="region of interest" description="Disordered" evidence="1">
    <location>
        <begin position="61"/>
        <end position="84"/>
    </location>
</feature>
<name>A0ABN8YRJ1_RANTA</name>
<feature type="compositionally biased region" description="Basic and acidic residues" evidence="1">
    <location>
        <begin position="71"/>
        <end position="82"/>
    </location>
</feature>
<gene>
    <name evidence="2" type="ORF">MRATA1EN1_LOCUS13096</name>
</gene>
<dbReference type="EMBL" id="OX459958">
    <property type="protein sequence ID" value="CAI9164134.1"/>
    <property type="molecule type" value="Genomic_DNA"/>
</dbReference>
<organism evidence="2 3">
    <name type="scientific">Rangifer tarandus platyrhynchus</name>
    <name type="common">Svalbard reindeer</name>
    <dbReference type="NCBI Taxonomy" id="3082113"/>
    <lineage>
        <taxon>Eukaryota</taxon>
        <taxon>Metazoa</taxon>
        <taxon>Chordata</taxon>
        <taxon>Craniata</taxon>
        <taxon>Vertebrata</taxon>
        <taxon>Euteleostomi</taxon>
        <taxon>Mammalia</taxon>
        <taxon>Eutheria</taxon>
        <taxon>Laurasiatheria</taxon>
        <taxon>Artiodactyla</taxon>
        <taxon>Ruminantia</taxon>
        <taxon>Pecora</taxon>
        <taxon>Cervidae</taxon>
        <taxon>Odocoileinae</taxon>
        <taxon>Rangifer</taxon>
    </lineage>
</organism>
<keyword evidence="3" id="KW-1185">Reference proteome</keyword>
<dbReference type="Proteomes" id="UP001176941">
    <property type="component" value="Chromosome 22"/>
</dbReference>
<reference evidence="2" key="1">
    <citation type="submission" date="2023-04" db="EMBL/GenBank/DDBJ databases">
        <authorList>
            <consortium name="ELIXIR-Norway"/>
        </authorList>
    </citation>
    <scope>NUCLEOTIDE SEQUENCE [LARGE SCALE GENOMIC DNA]</scope>
</reference>
<evidence type="ECO:0000256" key="1">
    <source>
        <dbReference type="SAM" id="MobiDB-lite"/>
    </source>
</evidence>
<proteinExistence type="predicted"/>
<evidence type="ECO:0000313" key="2">
    <source>
        <dbReference type="EMBL" id="CAI9164134.1"/>
    </source>
</evidence>
<evidence type="ECO:0000313" key="3">
    <source>
        <dbReference type="Proteomes" id="UP001176941"/>
    </source>
</evidence>